<evidence type="ECO:0000256" key="3">
    <source>
        <dbReference type="ARBA" id="ARBA00022692"/>
    </source>
</evidence>
<dbReference type="Proteomes" id="UP000437709">
    <property type="component" value="Unassembled WGS sequence"/>
</dbReference>
<dbReference type="EMBL" id="WHPC01000069">
    <property type="protein sequence ID" value="MPV38231.1"/>
    <property type="molecule type" value="Genomic_DNA"/>
</dbReference>
<keyword evidence="5 7" id="KW-0472">Membrane</keyword>
<proteinExistence type="predicted"/>
<evidence type="ECO:0000256" key="7">
    <source>
        <dbReference type="SAM" id="Phobius"/>
    </source>
</evidence>
<gene>
    <name evidence="9" type="ORF">GB881_14450</name>
</gene>
<dbReference type="InterPro" id="IPR027379">
    <property type="entry name" value="CLS_N"/>
</dbReference>
<dbReference type="OrthoDB" id="3298527at2"/>
<evidence type="ECO:0000256" key="4">
    <source>
        <dbReference type="ARBA" id="ARBA00022989"/>
    </source>
</evidence>
<comment type="caution">
    <text evidence="9">The sequence shown here is derived from an EMBL/GenBank/DDBJ whole genome shotgun (WGS) entry which is preliminary data.</text>
</comment>
<keyword evidence="10" id="KW-1185">Reference proteome</keyword>
<comment type="subcellular location">
    <subcellularLocation>
        <location evidence="1">Cell membrane</location>
        <topology evidence="1">Multi-pass membrane protein</topology>
    </subcellularLocation>
</comment>
<dbReference type="GO" id="GO:0005886">
    <property type="term" value="C:plasma membrane"/>
    <property type="evidence" value="ECO:0007669"/>
    <property type="project" value="UniProtKB-SubCell"/>
</dbReference>
<keyword evidence="4 7" id="KW-1133">Transmembrane helix</keyword>
<feature type="domain" description="Cardiolipin synthase N-terminal" evidence="8">
    <location>
        <begin position="61"/>
        <end position="107"/>
    </location>
</feature>
<evidence type="ECO:0000256" key="2">
    <source>
        <dbReference type="ARBA" id="ARBA00022475"/>
    </source>
</evidence>
<evidence type="ECO:0000259" key="8">
    <source>
        <dbReference type="Pfam" id="PF13396"/>
    </source>
</evidence>
<feature type="compositionally biased region" description="Basic and acidic residues" evidence="6">
    <location>
        <begin position="147"/>
        <end position="181"/>
    </location>
</feature>
<name>A0A6N7ELC0_9MICO</name>
<feature type="region of interest" description="Disordered" evidence="6">
    <location>
        <begin position="1"/>
        <end position="25"/>
    </location>
</feature>
<feature type="transmembrane region" description="Helical" evidence="7">
    <location>
        <begin position="50"/>
        <end position="68"/>
    </location>
</feature>
<reference evidence="9 10" key="1">
    <citation type="submission" date="2019-10" db="EMBL/GenBank/DDBJ databases">
        <title>Georgenia wutianyii sp. nov. and Georgenia yuyongxinii sp. nov. isolated from plateau pika (Ochotona curzoniae) in the Qinghai-Tibet plateau of China.</title>
        <authorList>
            <person name="Tian Z."/>
        </authorList>
    </citation>
    <scope>NUCLEOTIDE SEQUENCE [LARGE SCALE GENOMIC DNA]</scope>
    <source>
        <strain evidence="9 10">JCM 19765</strain>
    </source>
</reference>
<keyword evidence="2" id="KW-1003">Cell membrane</keyword>
<evidence type="ECO:0000256" key="6">
    <source>
        <dbReference type="SAM" id="MobiDB-lite"/>
    </source>
</evidence>
<protein>
    <recommendedName>
        <fullName evidence="8">Cardiolipin synthase N-terminal domain-containing protein</fullName>
    </recommendedName>
</protein>
<dbReference type="Pfam" id="PF13396">
    <property type="entry name" value="PLDc_N"/>
    <property type="match status" value="1"/>
</dbReference>
<feature type="region of interest" description="Disordered" evidence="6">
    <location>
        <begin position="117"/>
        <end position="243"/>
    </location>
</feature>
<feature type="transmembrane region" description="Helical" evidence="7">
    <location>
        <begin position="80"/>
        <end position="105"/>
    </location>
</feature>
<organism evidence="9 10">
    <name type="scientific">Georgenia subflava</name>
    <dbReference type="NCBI Taxonomy" id="1622177"/>
    <lineage>
        <taxon>Bacteria</taxon>
        <taxon>Bacillati</taxon>
        <taxon>Actinomycetota</taxon>
        <taxon>Actinomycetes</taxon>
        <taxon>Micrococcales</taxon>
        <taxon>Bogoriellaceae</taxon>
        <taxon>Georgenia</taxon>
    </lineage>
</organism>
<evidence type="ECO:0000313" key="9">
    <source>
        <dbReference type="EMBL" id="MPV38231.1"/>
    </source>
</evidence>
<keyword evidence="3 7" id="KW-0812">Transmembrane</keyword>
<evidence type="ECO:0000256" key="5">
    <source>
        <dbReference type="ARBA" id="ARBA00023136"/>
    </source>
</evidence>
<dbReference type="AlphaFoldDB" id="A0A6N7ELC0"/>
<sequence>MRSRVCAHGTSQRPAPRSAPDLETVGSAQRTGGQLHAAHGWHVRGYPGSMLRLLLVILPLALVIYALIDCARTPDDEMPAGIPKIVWIVLIILFPGIAALAWIIVSRVARSEATAAARVRPGLWSSPTPPRPVRRHGPLAPDDDPDFLARLESERRRAERERNRRDRAEQQALEQGRRPAEITDGAEGAATGGTHDTAPELPAAEGDGLPRPASGERDGLPRPASDEDDPTSAGGPAPHQPRQ</sequence>
<evidence type="ECO:0000313" key="10">
    <source>
        <dbReference type="Proteomes" id="UP000437709"/>
    </source>
</evidence>
<accession>A0A6N7ELC0</accession>
<feature type="compositionally biased region" description="Low complexity" evidence="6">
    <location>
        <begin position="183"/>
        <end position="196"/>
    </location>
</feature>
<evidence type="ECO:0000256" key="1">
    <source>
        <dbReference type="ARBA" id="ARBA00004651"/>
    </source>
</evidence>